<organism evidence="2 3">
    <name type="scientific">Deinococcus depolymerans</name>
    <dbReference type="NCBI Taxonomy" id="392408"/>
    <lineage>
        <taxon>Bacteria</taxon>
        <taxon>Thermotogati</taxon>
        <taxon>Deinococcota</taxon>
        <taxon>Deinococci</taxon>
        <taxon>Deinococcales</taxon>
        <taxon>Deinococcaceae</taxon>
        <taxon>Deinococcus</taxon>
    </lineage>
</organism>
<dbReference type="Proteomes" id="UP001500191">
    <property type="component" value="Unassembled WGS sequence"/>
</dbReference>
<evidence type="ECO:0008006" key="4">
    <source>
        <dbReference type="Google" id="ProtNLM"/>
    </source>
</evidence>
<evidence type="ECO:0000256" key="1">
    <source>
        <dbReference type="SAM" id="MobiDB-lite"/>
    </source>
</evidence>
<evidence type="ECO:0000313" key="2">
    <source>
        <dbReference type="EMBL" id="GAA0510432.1"/>
    </source>
</evidence>
<name>A0ABP3M075_9DEIO</name>
<proteinExistence type="predicted"/>
<protein>
    <recommendedName>
        <fullName evidence="4">Lipoprotein</fullName>
    </recommendedName>
</protein>
<gene>
    <name evidence="2" type="ORF">GCM10008937_17880</name>
</gene>
<dbReference type="EMBL" id="BAAADB010000014">
    <property type="protein sequence ID" value="GAA0510432.1"/>
    <property type="molecule type" value="Genomic_DNA"/>
</dbReference>
<reference evidence="3" key="1">
    <citation type="journal article" date="2019" name="Int. J. Syst. Evol. Microbiol.">
        <title>The Global Catalogue of Microorganisms (GCM) 10K type strain sequencing project: providing services to taxonomists for standard genome sequencing and annotation.</title>
        <authorList>
            <consortium name="The Broad Institute Genomics Platform"/>
            <consortium name="The Broad Institute Genome Sequencing Center for Infectious Disease"/>
            <person name="Wu L."/>
            <person name="Ma J."/>
        </authorList>
    </citation>
    <scope>NUCLEOTIDE SEQUENCE [LARGE SCALE GENOMIC DNA]</scope>
    <source>
        <strain evidence="3">JCM 14368</strain>
    </source>
</reference>
<accession>A0ABP3M075</accession>
<evidence type="ECO:0000313" key="3">
    <source>
        <dbReference type="Proteomes" id="UP001500191"/>
    </source>
</evidence>
<keyword evidence="3" id="KW-1185">Reference proteome</keyword>
<comment type="caution">
    <text evidence="2">The sequence shown here is derived from an EMBL/GenBank/DDBJ whole genome shotgun (WGS) entry which is preliminary data.</text>
</comment>
<sequence>MPPFGEQRAADGGGASCPHDSVLTTPYAEHVKRSLALLTVGALLLASCDRTTTPTQPTTPVPVDPAVTEPAAPVAGQSVEVQNVPGTAQSAAKQMAAMTDPNNPDLDPDLKTLLGLLGMGGAPVGPNGLDLRGAASFGKNFVQGLGGQGRVTTQALTPVKNTLPTGTDTIGRDGKRSHTSTPTDGYVMVDARSDLRVEANWKVGGAATVWVNNGYAYDPNTWQPVPRQQEVPTNATGRVTVSGKTVAGLKFSMTPGDCLNSAGPTALTLSGWAGRETNAPASLDLRYAWTEKDVLLSGSAQYATTRNKVAASLKLNVTGTTRDRCGAAFAFTPTRADLTGTLDIPSHRTELNVYLRDLSNLEFSEKAMSAPNALDRIGGTLNAALSFNGKAVVTAFGPLADGNDMDLQPGDQVKFRYVKSGKLVETDFRTAEKDLQELANPRR</sequence>
<feature type="region of interest" description="Disordered" evidence="1">
    <location>
        <begin position="159"/>
        <end position="184"/>
    </location>
</feature>
<feature type="compositionally biased region" description="Polar residues" evidence="1">
    <location>
        <begin position="159"/>
        <end position="168"/>
    </location>
</feature>